<organism evidence="11 12">
    <name type="scientific">Dimorphilus gyrociliatus</name>
    <dbReference type="NCBI Taxonomy" id="2664684"/>
    <lineage>
        <taxon>Eukaryota</taxon>
        <taxon>Metazoa</taxon>
        <taxon>Spiralia</taxon>
        <taxon>Lophotrochozoa</taxon>
        <taxon>Annelida</taxon>
        <taxon>Polychaeta</taxon>
        <taxon>Polychaeta incertae sedis</taxon>
        <taxon>Dinophilidae</taxon>
        <taxon>Dimorphilus</taxon>
    </lineage>
</organism>
<comment type="catalytic activity">
    <reaction evidence="9">
        <text>(R)-malate + A = oxaloacetate + AH2</text>
        <dbReference type="Rhea" id="RHEA:67460"/>
        <dbReference type="ChEBI" id="CHEBI:13193"/>
        <dbReference type="ChEBI" id="CHEBI:15588"/>
        <dbReference type="ChEBI" id="CHEBI:16452"/>
        <dbReference type="ChEBI" id="CHEBI:17499"/>
    </reaction>
    <physiologicalReaction direction="left-to-right" evidence="9">
        <dbReference type="Rhea" id="RHEA:67461"/>
    </physiologicalReaction>
</comment>
<dbReference type="GO" id="GO:0051990">
    <property type="term" value="F:(R)-2-hydroxyglutarate dehydrogenase activity"/>
    <property type="evidence" value="ECO:0007669"/>
    <property type="project" value="UniProtKB-EC"/>
</dbReference>
<dbReference type="EC" id="1.1.99.39" evidence="6"/>
<dbReference type="InterPro" id="IPR036318">
    <property type="entry name" value="FAD-bd_PCMH-like_sf"/>
</dbReference>
<dbReference type="InterPro" id="IPR016171">
    <property type="entry name" value="Vanillyl_alc_oxidase_C-sub2"/>
</dbReference>
<dbReference type="InterPro" id="IPR051264">
    <property type="entry name" value="FAD-oxidored/transferase_4"/>
</dbReference>
<dbReference type="FunFam" id="3.30.465.10:FF:000001">
    <property type="entry name" value="D-2-hydroxyglutarate dehydrogenase, mitochondrial"/>
    <property type="match status" value="1"/>
</dbReference>
<keyword evidence="4" id="KW-0274">FAD</keyword>
<dbReference type="InterPro" id="IPR016167">
    <property type="entry name" value="FAD-bd_PCMH_sub1"/>
</dbReference>
<dbReference type="SUPFAM" id="SSF55103">
    <property type="entry name" value="FAD-linked oxidases, C-terminal domain"/>
    <property type="match status" value="1"/>
</dbReference>
<dbReference type="PANTHER" id="PTHR43716">
    <property type="entry name" value="D-2-HYDROXYGLUTARATE DEHYDROGENASE, MITOCHONDRIAL"/>
    <property type="match status" value="1"/>
</dbReference>
<dbReference type="Pfam" id="PF02913">
    <property type="entry name" value="FAD-oxidase_C"/>
    <property type="match status" value="1"/>
</dbReference>
<dbReference type="Gene3D" id="1.10.45.10">
    <property type="entry name" value="Vanillyl-alcohol Oxidase, Chain A, domain 4"/>
    <property type="match status" value="1"/>
</dbReference>
<evidence type="ECO:0000256" key="9">
    <source>
        <dbReference type="ARBA" id="ARBA00049267"/>
    </source>
</evidence>
<dbReference type="Gene3D" id="3.30.465.10">
    <property type="match status" value="1"/>
</dbReference>
<reference evidence="11 12" key="1">
    <citation type="submission" date="2020-08" db="EMBL/GenBank/DDBJ databases">
        <authorList>
            <person name="Hejnol A."/>
        </authorList>
    </citation>
    <scope>NUCLEOTIDE SEQUENCE [LARGE SCALE GENOMIC DNA]</scope>
</reference>
<evidence type="ECO:0000256" key="6">
    <source>
        <dbReference type="ARBA" id="ARBA00039003"/>
    </source>
</evidence>
<dbReference type="AlphaFoldDB" id="A0A7I8W9U8"/>
<dbReference type="InterPro" id="IPR016169">
    <property type="entry name" value="FAD-bd_PCMH_sub2"/>
</dbReference>
<name>A0A7I8W9U8_9ANNE</name>
<dbReference type="PANTHER" id="PTHR43716:SF1">
    <property type="entry name" value="D-2-HYDROXYGLUTARATE DEHYDROGENASE, MITOCHONDRIAL"/>
    <property type="match status" value="1"/>
</dbReference>
<dbReference type="Proteomes" id="UP000549394">
    <property type="component" value="Unassembled WGS sequence"/>
</dbReference>
<dbReference type="FunFam" id="3.30.70.2190:FF:000001">
    <property type="entry name" value="D-2-hydroxyglutarate dehydrogenase mitochondrial"/>
    <property type="match status" value="1"/>
</dbReference>
<dbReference type="FunFam" id="1.10.45.10:FF:000001">
    <property type="entry name" value="D-lactate dehydrogenase mitochondrial"/>
    <property type="match status" value="1"/>
</dbReference>
<evidence type="ECO:0000256" key="7">
    <source>
        <dbReference type="ARBA" id="ARBA00039639"/>
    </source>
</evidence>
<dbReference type="Gene3D" id="3.30.70.2190">
    <property type="match status" value="1"/>
</dbReference>
<dbReference type="InterPro" id="IPR016166">
    <property type="entry name" value="FAD-bd_PCMH"/>
</dbReference>
<evidence type="ECO:0000256" key="5">
    <source>
        <dbReference type="ARBA" id="ARBA00023002"/>
    </source>
</evidence>
<proteinExistence type="inferred from homology"/>
<accession>A0A7I8W9U8</accession>
<dbReference type="Gene3D" id="3.30.43.10">
    <property type="entry name" value="Uridine Diphospho-n-acetylenolpyruvylglucosamine Reductase, domain 2"/>
    <property type="match status" value="1"/>
</dbReference>
<dbReference type="OrthoDB" id="5332616at2759"/>
<dbReference type="GO" id="GO:0071949">
    <property type="term" value="F:FAD binding"/>
    <property type="evidence" value="ECO:0007669"/>
    <property type="project" value="InterPro"/>
</dbReference>
<keyword evidence="5" id="KW-0560">Oxidoreductase</keyword>
<keyword evidence="12" id="KW-1185">Reference proteome</keyword>
<dbReference type="FunFam" id="3.30.43.10:FF:000011">
    <property type="entry name" value="D-lactate dehydrogenase (Cytochrome)"/>
    <property type="match status" value="1"/>
</dbReference>
<feature type="domain" description="FAD-binding PCMH-type" evidence="10">
    <location>
        <begin position="86"/>
        <end position="265"/>
    </location>
</feature>
<evidence type="ECO:0000256" key="8">
    <source>
        <dbReference type="ARBA" id="ARBA00045410"/>
    </source>
</evidence>
<dbReference type="InterPro" id="IPR004113">
    <property type="entry name" value="FAD-bd_oxidored_4_C"/>
</dbReference>
<protein>
    <recommendedName>
        <fullName evidence="7">D-2-hydroxyglutarate dehydrogenase, mitochondrial</fullName>
        <ecNumber evidence="6">1.1.99.39</ecNumber>
    </recommendedName>
</protein>
<dbReference type="Gene3D" id="3.30.70.2740">
    <property type="match status" value="1"/>
</dbReference>
<evidence type="ECO:0000256" key="2">
    <source>
        <dbReference type="ARBA" id="ARBA00008000"/>
    </source>
</evidence>
<comment type="cofactor">
    <cofactor evidence="1">
        <name>FAD</name>
        <dbReference type="ChEBI" id="CHEBI:57692"/>
    </cofactor>
</comment>
<gene>
    <name evidence="11" type="ORF">DGYR_LOCUS12360</name>
</gene>
<evidence type="ECO:0000256" key="3">
    <source>
        <dbReference type="ARBA" id="ARBA00022630"/>
    </source>
</evidence>
<dbReference type="EMBL" id="CAJFCJ010000024">
    <property type="protein sequence ID" value="CAD5124886.1"/>
    <property type="molecule type" value="Genomic_DNA"/>
</dbReference>
<dbReference type="SUPFAM" id="SSF56176">
    <property type="entry name" value="FAD-binding/transporter-associated domain-like"/>
    <property type="match status" value="1"/>
</dbReference>
<comment type="function">
    <text evidence="8">Catalyzes the oxidation of D-2-hydroxyglutarate (D-2-HG) to alpha-ketoglutarate. Also catalyzes the oxidation of other D-2-hydroxyacids, such as D-malate (D-MAL) and D-lactate (D-LAC). Exhibits high activities towards D-2-HG and D-MAL but a very weak activity towards D-LAC.</text>
</comment>
<dbReference type="PROSITE" id="PS51387">
    <property type="entry name" value="FAD_PCMH"/>
    <property type="match status" value="1"/>
</dbReference>
<sequence length="509" mass="56368">MNRYLMKIYKNRLLSLTITRSLTTSRRLENIPYTSDRYPHLKRGDFAILQDYDIEAFKKILTNSGQILSSKDEDLSGYNTDWLKTVRGKSDLVLRPKSAEEISKILGYCNERKIAVSVQGGNTGLVGGSVPVFDEVILSTERMNRIINFDAFSGVLTCESGCILEKLDEYAREFDYIIPYDLGAKGSCQIGGNVSTNAGGLRLLRYGSLHGSILGLEAVLANGEIIDCLSTLRKDNTGYDLKQLFIGSEGNLGVVTKVSILCAKQPKSVNVALLGCPDYKSVLETLDVAKGKLGEILSAFEYMDSTAMEMVRQNLGLQCPLDKYPFYCLIETSGSNASHDEEKLNTFLNNALDGGFAADGVLATEPSKVNSLWQLRERIADRGSSPKASMAYDFSLSVRLFDELTQILRRRLGNLVSSVSGFGHLGDGNIHLTVELEWENSKEVQELLEPFIFEWVAEKKGSISAEHGLGTQKNKHINLSKSKTAVDLMERLKDHMDPKGILNPYKTLP</sequence>
<evidence type="ECO:0000313" key="12">
    <source>
        <dbReference type="Proteomes" id="UP000549394"/>
    </source>
</evidence>
<dbReference type="Pfam" id="PF01565">
    <property type="entry name" value="FAD_binding_4"/>
    <property type="match status" value="1"/>
</dbReference>
<comment type="caution">
    <text evidence="11">The sequence shown here is derived from an EMBL/GenBank/DDBJ whole genome shotgun (WGS) entry which is preliminary data.</text>
</comment>
<dbReference type="InterPro" id="IPR006094">
    <property type="entry name" value="Oxid_FAD_bind_N"/>
</dbReference>
<comment type="similarity">
    <text evidence="2">Belongs to the FAD-binding oxidoreductase/transferase type 4 family.</text>
</comment>
<keyword evidence="3" id="KW-0285">Flavoprotein</keyword>
<evidence type="ECO:0000259" key="10">
    <source>
        <dbReference type="PROSITE" id="PS51387"/>
    </source>
</evidence>
<dbReference type="InterPro" id="IPR016164">
    <property type="entry name" value="FAD-linked_Oxase-like_C"/>
</dbReference>
<dbReference type="GO" id="GO:0005739">
    <property type="term" value="C:mitochondrion"/>
    <property type="evidence" value="ECO:0007669"/>
    <property type="project" value="TreeGrafter"/>
</dbReference>
<evidence type="ECO:0000256" key="1">
    <source>
        <dbReference type="ARBA" id="ARBA00001974"/>
    </source>
</evidence>
<evidence type="ECO:0000256" key="4">
    <source>
        <dbReference type="ARBA" id="ARBA00022827"/>
    </source>
</evidence>
<evidence type="ECO:0000313" key="11">
    <source>
        <dbReference type="EMBL" id="CAD5124886.1"/>
    </source>
</evidence>